<accession>A0A8E2EQI1</accession>
<evidence type="ECO:0000313" key="2">
    <source>
        <dbReference type="EMBL" id="OCL02994.1"/>
    </source>
</evidence>
<dbReference type="Proteomes" id="UP000250140">
    <property type="component" value="Unassembled WGS sequence"/>
</dbReference>
<dbReference type="EMBL" id="KV750837">
    <property type="protein sequence ID" value="OCL02994.1"/>
    <property type="molecule type" value="Genomic_DNA"/>
</dbReference>
<keyword evidence="1" id="KW-1133">Transmembrane helix</keyword>
<evidence type="ECO:0000313" key="3">
    <source>
        <dbReference type="Proteomes" id="UP000250140"/>
    </source>
</evidence>
<protein>
    <submittedName>
        <fullName evidence="2">Uncharacterized protein</fullName>
    </submittedName>
</protein>
<dbReference type="AlphaFoldDB" id="A0A8E2EQI1"/>
<evidence type="ECO:0000256" key="1">
    <source>
        <dbReference type="SAM" id="Phobius"/>
    </source>
</evidence>
<gene>
    <name evidence="2" type="ORF">AOQ84DRAFT_228163</name>
</gene>
<keyword evidence="1" id="KW-0812">Transmembrane</keyword>
<name>A0A8E2EQI1_9PEZI</name>
<sequence length="145" mass="15514">MGAITTTQIYPTSTAPIEPKTPATSIGTIASSHPGSASLSTGEIVGIAFGAFVAIAALVAGILLFIYKVRWSPSPQPPQLPSPLLYRQEASMIPQYKPELGGRQVLSHELPTQVGHFYAVCSFVTDTVCNMSRTNFQGKMVQYRG</sequence>
<keyword evidence="3" id="KW-1185">Reference proteome</keyword>
<keyword evidence="1" id="KW-0472">Membrane</keyword>
<feature type="transmembrane region" description="Helical" evidence="1">
    <location>
        <begin position="44"/>
        <end position="67"/>
    </location>
</feature>
<reference evidence="2 3" key="1">
    <citation type="journal article" date="2016" name="Nat. Commun.">
        <title>Ectomycorrhizal ecology is imprinted in the genome of the dominant symbiotic fungus Cenococcum geophilum.</title>
        <authorList>
            <consortium name="DOE Joint Genome Institute"/>
            <person name="Peter M."/>
            <person name="Kohler A."/>
            <person name="Ohm R.A."/>
            <person name="Kuo A."/>
            <person name="Krutzmann J."/>
            <person name="Morin E."/>
            <person name="Arend M."/>
            <person name="Barry K.W."/>
            <person name="Binder M."/>
            <person name="Choi C."/>
            <person name="Clum A."/>
            <person name="Copeland A."/>
            <person name="Grisel N."/>
            <person name="Haridas S."/>
            <person name="Kipfer T."/>
            <person name="LaButti K."/>
            <person name="Lindquist E."/>
            <person name="Lipzen A."/>
            <person name="Maire R."/>
            <person name="Meier B."/>
            <person name="Mihaltcheva S."/>
            <person name="Molinier V."/>
            <person name="Murat C."/>
            <person name="Poggeler S."/>
            <person name="Quandt C.A."/>
            <person name="Sperisen C."/>
            <person name="Tritt A."/>
            <person name="Tisserant E."/>
            <person name="Crous P.W."/>
            <person name="Henrissat B."/>
            <person name="Nehls U."/>
            <person name="Egli S."/>
            <person name="Spatafora J.W."/>
            <person name="Grigoriev I.V."/>
            <person name="Martin F.M."/>
        </authorList>
    </citation>
    <scope>NUCLEOTIDE SEQUENCE [LARGE SCALE GENOMIC DNA]</scope>
    <source>
        <strain evidence="2 3">CBS 207.34</strain>
    </source>
</reference>
<organism evidence="2 3">
    <name type="scientific">Glonium stellatum</name>
    <dbReference type="NCBI Taxonomy" id="574774"/>
    <lineage>
        <taxon>Eukaryota</taxon>
        <taxon>Fungi</taxon>
        <taxon>Dikarya</taxon>
        <taxon>Ascomycota</taxon>
        <taxon>Pezizomycotina</taxon>
        <taxon>Dothideomycetes</taxon>
        <taxon>Pleosporomycetidae</taxon>
        <taxon>Gloniales</taxon>
        <taxon>Gloniaceae</taxon>
        <taxon>Glonium</taxon>
    </lineage>
</organism>
<proteinExistence type="predicted"/>